<protein>
    <recommendedName>
        <fullName evidence="3">UDP-N-acetylglucosamine transferase subunit ALG13</fullName>
    </recommendedName>
</protein>
<organism evidence="1 2">
    <name type="scientific">Actinoallomurus spadix</name>
    <dbReference type="NCBI Taxonomy" id="79912"/>
    <lineage>
        <taxon>Bacteria</taxon>
        <taxon>Bacillati</taxon>
        <taxon>Actinomycetota</taxon>
        <taxon>Actinomycetes</taxon>
        <taxon>Streptosporangiales</taxon>
        <taxon>Thermomonosporaceae</taxon>
        <taxon>Actinoallomurus</taxon>
    </lineage>
</organism>
<dbReference type="Proteomes" id="UP001501822">
    <property type="component" value="Unassembled WGS sequence"/>
</dbReference>
<gene>
    <name evidence="1" type="ORF">GCM10010151_01280</name>
</gene>
<name>A0ABP3FFK5_9ACTN</name>
<evidence type="ECO:0008006" key="3">
    <source>
        <dbReference type="Google" id="ProtNLM"/>
    </source>
</evidence>
<reference evidence="2" key="1">
    <citation type="journal article" date="2019" name="Int. J. Syst. Evol. Microbiol.">
        <title>The Global Catalogue of Microorganisms (GCM) 10K type strain sequencing project: providing services to taxonomists for standard genome sequencing and annotation.</title>
        <authorList>
            <consortium name="The Broad Institute Genomics Platform"/>
            <consortium name="The Broad Institute Genome Sequencing Center for Infectious Disease"/>
            <person name="Wu L."/>
            <person name="Ma J."/>
        </authorList>
    </citation>
    <scope>NUCLEOTIDE SEQUENCE [LARGE SCALE GENOMIC DNA]</scope>
    <source>
        <strain evidence="2">JCM 3146</strain>
    </source>
</reference>
<proteinExistence type="predicted"/>
<dbReference type="RefSeq" id="WP_252809592.1">
    <property type="nucleotide sequence ID" value="NZ_BAAABM010000002.1"/>
</dbReference>
<dbReference type="EMBL" id="BAAABM010000002">
    <property type="protein sequence ID" value="GAA0314967.1"/>
    <property type="molecule type" value="Genomic_DNA"/>
</dbReference>
<accession>A0ABP3FFK5</accession>
<evidence type="ECO:0000313" key="2">
    <source>
        <dbReference type="Proteomes" id="UP001501822"/>
    </source>
</evidence>
<comment type="caution">
    <text evidence="1">The sequence shown here is derived from an EMBL/GenBank/DDBJ whole genome shotgun (WGS) entry which is preliminary data.</text>
</comment>
<evidence type="ECO:0000313" key="1">
    <source>
        <dbReference type="EMBL" id="GAA0314967.1"/>
    </source>
</evidence>
<keyword evidence="2" id="KW-1185">Reference proteome</keyword>
<sequence length="167" mass="18252">MARILVTVGMGPWPFDRLIGAVAPLCSDHEVFAQTGTSSLRPPCPHESFIPADELGKRMDEADVIITHAGNTVRLVQRSGRVPIAVARTSALGEMGNDHQVAYLRQEERSGPVVAVWDVRDLPREVARHGERQARLLEERPLPPAATPEHIVEVMTSLSARLCGGRP</sequence>
<dbReference type="Gene3D" id="3.40.50.2000">
    <property type="entry name" value="Glycogen Phosphorylase B"/>
    <property type="match status" value="1"/>
</dbReference>